<accession>S9ZJP4</accession>
<evidence type="ECO:0000313" key="2">
    <source>
        <dbReference type="EMBL" id="EPZ14846.1"/>
    </source>
</evidence>
<dbReference type="InterPro" id="IPR029061">
    <property type="entry name" value="THDP-binding"/>
</dbReference>
<organism evidence="2 3">
    <name type="scientific">Thauera terpenica 58Eu</name>
    <dbReference type="NCBI Taxonomy" id="1348657"/>
    <lineage>
        <taxon>Bacteria</taxon>
        <taxon>Pseudomonadati</taxon>
        <taxon>Pseudomonadota</taxon>
        <taxon>Betaproteobacteria</taxon>
        <taxon>Rhodocyclales</taxon>
        <taxon>Zoogloeaceae</taxon>
        <taxon>Thauera</taxon>
    </lineage>
</organism>
<dbReference type="Gene3D" id="3.40.50.970">
    <property type="match status" value="1"/>
</dbReference>
<dbReference type="InterPro" id="IPR011766">
    <property type="entry name" value="TPP_enzyme_TPP-bd"/>
</dbReference>
<dbReference type="STRING" id="1348657.M622_05155"/>
<proteinExistence type="predicted"/>
<dbReference type="GO" id="GO:0030976">
    <property type="term" value="F:thiamine pyrophosphate binding"/>
    <property type="evidence" value="ECO:0007669"/>
    <property type="project" value="InterPro"/>
</dbReference>
<dbReference type="Pfam" id="PF02775">
    <property type="entry name" value="TPP_enzyme_C"/>
    <property type="match status" value="1"/>
</dbReference>
<comment type="caution">
    <text evidence="2">The sequence shown here is derived from an EMBL/GenBank/DDBJ whole genome shotgun (WGS) entry which is preliminary data.</text>
</comment>
<dbReference type="PATRIC" id="fig|1348657.5.peg.2786"/>
<gene>
    <name evidence="2" type="ORF">M622_05155</name>
</gene>
<dbReference type="AlphaFoldDB" id="S9ZJP4"/>
<dbReference type="SUPFAM" id="SSF52518">
    <property type="entry name" value="Thiamin diphosphate-binding fold (THDP-binding)"/>
    <property type="match status" value="1"/>
</dbReference>
<name>S9ZJP4_9RHOO</name>
<dbReference type="eggNOG" id="COG0028">
    <property type="taxonomic scope" value="Bacteria"/>
</dbReference>
<dbReference type="GO" id="GO:0044281">
    <property type="term" value="P:small molecule metabolic process"/>
    <property type="evidence" value="ECO:0007669"/>
    <property type="project" value="UniProtKB-ARBA"/>
</dbReference>
<dbReference type="EMBL" id="ATJV01000070">
    <property type="protein sequence ID" value="EPZ14846.1"/>
    <property type="molecule type" value="Genomic_DNA"/>
</dbReference>
<evidence type="ECO:0000259" key="1">
    <source>
        <dbReference type="Pfam" id="PF02775"/>
    </source>
</evidence>
<dbReference type="Proteomes" id="UP000015455">
    <property type="component" value="Unassembled WGS sequence"/>
</dbReference>
<evidence type="ECO:0000313" key="3">
    <source>
        <dbReference type="Proteomes" id="UP000015455"/>
    </source>
</evidence>
<protein>
    <recommendedName>
        <fullName evidence="1">Thiamine pyrophosphate enzyme TPP-binding domain-containing protein</fullName>
    </recommendedName>
</protein>
<reference evidence="2 3" key="1">
    <citation type="submission" date="2013-06" db="EMBL/GenBank/DDBJ databases">
        <title>Draft genome sequence of Thauera terpenica.</title>
        <authorList>
            <person name="Liu B."/>
            <person name="Frostegard A.H."/>
            <person name="Shapleigh J.P."/>
        </authorList>
    </citation>
    <scope>NUCLEOTIDE SEQUENCE [LARGE SCALE GENOMIC DNA]</scope>
    <source>
        <strain evidence="2 3">58Eu</strain>
    </source>
</reference>
<dbReference type="GO" id="GO:0003824">
    <property type="term" value="F:catalytic activity"/>
    <property type="evidence" value="ECO:0007669"/>
    <property type="project" value="InterPro"/>
</dbReference>
<keyword evidence="3" id="KW-1185">Reference proteome</keyword>
<sequence>MYGERANPPAALLQFTRYEKIVEALGGHGEYCERPEEIGPAIQRAIDSGKPALVNIKIRQDRGAPKGSHYA</sequence>
<feature type="domain" description="Thiamine pyrophosphate enzyme TPP-binding" evidence="1">
    <location>
        <begin position="12"/>
        <end position="56"/>
    </location>
</feature>